<dbReference type="InterPro" id="IPR029058">
    <property type="entry name" value="AB_hydrolase_fold"/>
</dbReference>
<evidence type="ECO:0000256" key="1">
    <source>
        <dbReference type="SAM" id="SignalP"/>
    </source>
</evidence>
<feature type="domain" description="AB hydrolase-1" evidence="2">
    <location>
        <begin position="74"/>
        <end position="321"/>
    </location>
</feature>
<evidence type="ECO:0000259" key="2">
    <source>
        <dbReference type="Pfam" id="PF00561"/>
    </source>
</evidence>
<dbReference type="Proteomes" id="UP001597641">
    <property type="component" value="Unassembled WGS sequence"/>
</dbReference>
<name>A0ABW6BUX0_9BACT</name>
<evidence type="ECO:0000313" key="4">
    <source>
        <dbReference type="Proteomes" id="UP001597641"/>
    </source>
</evidence>
<feature type="signal peptide" evidence="1">
    <location>
        <begin position="1"/>
        <end position="26"/>
    </location>
</feature>
<protein>
    <submittedName>
        <fullName evidence="3">Alpha/beta fold hydrolase</fullName>
    </submittedName>
</protein>
<dbReference type="Gene3D" id="3.40.50.1820">
    <property type="entry name" value="alpha/beta hydrolase"/>
    <property type="match status" value="1"/>
</dbReference>
<keyword evidence="1" id="KW-0732">Signal</keyword>
<dbReference type="SUPFAM" id="SSF53474">
    <property type="entry name" value="alpha/beta-Hydrolases"/>
    <property type="match status" value="1"/>
</dbReference>
<dbReference type="PANTHER" id="PTHR43798">
    <property type="entry name" value="MONOACYLGLYCEROL LIPASE"/>
    <property type="match status" value="1"/>
</dbReference>
<keyword evidence="4" id="KW-1185">Reference proteome</keyword>
<feature type="chain" id="PRO_5045262174" evidence="1">
    <location>
        <begin position="27"/>
        <end position="336"/>
    </location>
</feature>
<evidence type="ECO:0000313" key="3">
    <source>
        <dbReference type="EMBL" id="MFD3001574.1"/>
    </source>
</evidence>
<dbReference type="GO" id="GO:0016787">
    <property type="term" value="F:hydrolase activity"/>
    <property type="evidence" value="ECO:0007669"/>
    <property type="project" value="UniProtKB-KW"/>
</dbReference>
<dbReference type="InterPro" id="IPR000073">
    <property type="entry name" value="AB_hydrolase_1"/>
</dbReference>
<keyword evidence="3" id="KW-0378">Hydrolase</keyword>
<dbReference type="RefSeq" id="WP_377485808.1">
    <property type="nucleotide sequence ID" value="NZ_JBHUOX010000010.1"/>
</dbReference>
<dbReference type="InterPro" id="IPR050266">
    <property type="entry name" value="AB_hydrolase_sf"/>
</dbReference>
<organism evidence="3 4">
    <name type="scientific">Pontibacter toksunensis</name>
    <dbReference type="NCBI Taxonomy" id="1332631"/>
    <lineage>
        <taxon>Bacteria</taxon>
        <taxon>Pseudomonadati</taxon>
        <taxon>Bacteroidota</taxon>
        <taxon>Cytophagia</taxon>
        <taxon>Cytophagales</taxon>
        <taxon>Hymenobacteraceae</taxon>
        <taxon>Pontibacter</taxon>
    </lineage>
</organism>
<gene>
    <name evidence="3" type="ORF">ACFS7Z_14480</name>
</gene>
<dbReference type="InterPro" id="IPR000639">
    <property type="entry name" value="Epox_hydrolase-like"/>
</dbReference>
<proteinExistence type="predicted"/>
<sequence>MKQTDKLFRFWNALSICLLLSLPLQAQVPATLNATLDEYKYPYEVKYLPVSVEGEQYRMAYMDVPPAKKVPNPPAVMLLHGKNFFGAYWGQTIKYLSENGYRVIVPDQIGFGKSEKPEIYYSFHQLAENTKQLLQHLGVQQVAVVGHSMGGMLATRFALLYPEMTTKLVLENPIGLEDYRLFVPYKNLEELYQAELKRTEEGIRDYHKTYYTSWKPAYDEWVEVPAAQIGHPDYPKVAQASALTYAMIYQQPVVYEFDQLQVPTLLVIGQEDRTIVGKGFIKDKQKLQTHGQYPQLGKKTAQSIPNAKLVELQGVGHIPHIAATSRFHEALLTFLK</sequence>
<dbReference type="PANTHER" id="PTHR43798:SF33">
    <property type="entry name" value="HYDROLASE, PUTATIVE (AFU_ORTHOLOGUE AFUA_2G14860)-RELATED"/>
    <property type="match status" value="1"/>
</dbReference>
<comment type="caution">
    <text evidence="3">The sequence shown here is derived from an EMBL/GenBank/DDBJ whole genome shotgun (WGS) entry which is preliminary data.</text>
</comment>
<dbReference type="Pfam" id="PF00561">
    <property type="entry name" value="Abhydrolase_1"/>
    <property type="match status" value="1"/>
</dbReference>
<dbReference type="PRINTS" id="PR00412">
    <property type="entry name" value="EPOXHYDRLASE"/>
</dbReference>
<dbReference type="PRINTS" id="PR00111">
    <property type="entry name" value="ABHYDROLASE"/>
</dbReference>
<reference evidence="4" key="1">
    <citation type="journal article" date="2019" name="Int. J. Syst. Evol. Microbiol.">
        <title>The Global Catalogue of Microorganisms (GCM) 10K type strain sequencing project: providing services to taxonomists for standard genome sequencing and annotation.</title>
        <authorList>
            <consortium name="The Broad Institute Genomics Platform"/>
            <consortium name="The Broad Institute Genome Sequencing Center for Infectious Disease"/>
            <person name="Wu L."/>
            <person name="Ma J."/>
        </authorList>
    </citation>
    <scope>NUCLEOTIDE SEQUENCE [LARGE SCALE GENOMIC DNA]</scope>
    <source>
        <strain evidence="4">KCTC 23984</strain>
    </source>
</reference>
<dbReference type="EMBL" id="JBHUOX010000010">
    <property type="protein sequence ID" value="MFD3001574.1"/>
    <property type="molecule type" value="Genomic_DNA"/>
</dbReference>
<accession>A0ABW6BUX0</accession>